<organism evidence="2 3">
    <name type="scientific">Galerina marginata (strain CBS 339.88)</name>
    <dbReference type="NCBI Taxonomy" id="685588"/>
    <lineage>
        <taxon>Eukaryota</taxon>
        <taxon>Fungi</taxon>
        <taxon>Dikarya</taxon>
        <taxon>Basidiomycota</taxon>
        <taxon>Agaricomycotina</taxon>
        <taxon>Agaricomycetes</taxon>
        <taxon>Agaricomycetidae</taxon>
        <taxon>Agaricales</taxon>
        <taxon>Agaricineae</taxon>
        <taxon>Strophariaceae</taxon>
        <taxon>Galerina</taxon>
    </lineage>
</organism>
<gene>
    <name evidence="2" type="ORF">GALMADRAFT_138202</name>
</gene>
<evidence type="ECO:0000256" key="1">
    <source>
        <dbReference type="SAM" id="MobiDB-lite"/>
    </source>
</evidence>
<dbReference type="HOGENOM" id="CLU_1686733_0_0_1"/>
<dbReference type="EMBL" id="KL142375">
    <property type="protein sequence ID" value="KDR78051.1"/>
    <property type="molecule type" value="Genomic_DNA"/>
</dbReference>
<evidence type="ECO:0000313" key="2">
    <source>
        <dbReference type="EMBL" id="KDR78051.1"/>
    </source>
</evidence>
<name>A0A067T4K4_GALM3</name>
<reference evidence="3" key="1">
    <citation type="journal article" date="2014" name="Proc. Natl. Acad. Sci. U.S.A.">
        <title>Extensive sampling of basidiomycete genomes demonstrates inadequacy of the white-rot/brown-rot paradigm for wood decay fungi.</title>
        <authorList>
            <person name="Riley R."/>
            <person name="Salamov A.A."/>
            <person name="Brown D.W."/>
            <person name="Nagy L.G."/>
            <person name="Floudas D."/>
            <person name="Held B.W."/>
            <person name="Levasseur A."/>
            <person name="Lombard V."/>
            <person name="Morin E."/>
            <person name="Otillar R."/>
            <person name="Lindquist E.A."/>
            <person name="Sun H."/>
            <person name="LaButti K.M."/>
            <person name="Schmutz J."/>
            <person name="Jabbour D."/>
            <person name="Luo H."/>
            <person name="Baker S.E."/>
            <person name="Pisabarro A.G."/>
            <person name="Walton J.D."/>
            <person name="Blanchette R.A."/>
            <person name="Henrissat B."/>
            <person name="Martin F."/>
            <person name="Cullen D."/>
            <person name="Hibbett D.S."/>
            <person name="Grigoriev I.V."/>
        </authorList>
    </citation>
    <scope>NUCLEOTIDE SEQUENCE [LARGE SCALE GENOMIC DNA]</scope>
    <source>
        <strain evidence="3">CBS 339.88</strain>
    </source>
</reference>
<feature type="compositionally biased region" description="Basic and acidic residues" evidence="1">
    <location>
        <begin position="95"/>
        <end position="114"/>
    </location>
</feature>
<feature type="region of interest" description="Disordered" evidence="1">
    <location>
        <begin position="72"/>
        <end position="114"/>
    </location>
</feature>
<dbReference type="Proteomes" id="UP000027222">
    <property type="component" value="Unassembled WGS sequence"/>
</dbReference>
<evidence type="ECO:0000313" key="3">
    <source>
        <dbReference type="Proteomes" id="UP000027222"/>
    </source>
</evidence>
<dbReference type="AlphaFoldDB" id="A0A067T4K4"/>
<sequence length="138" mass="15321">MPDKKASRAPSSRRRRTSGPPIYHINVYGNFTYITNANSHNVATSTSTETTNDRSMVVLKAESITHCSSLCGRHFSQSESDPSSSSGFDEEEEDNKAAFDSEASQECRNHTHVEAEVQTEPWVIDLDQLFSPARGKKP</sequence>
<protein>
    <submittedName>
        <fullName evidence="2">Uncharacterized protein</fullName>
    </submittedName>
</protein>
<feature type="compositionally biased region" description="Low complexity" evidence="1">
    <location>
        <begin position="77"/>
        <end position="87"/>
    </location>
</feature>
<accession>A0A067T4K4</accession>
<keyword evidence="3" id="KW-1185">Reference proteome</keyword>
<feature type="region of interest" description="Disordered" evidence="1">
    <location>
        <begin position="1"/>
        <end position="22"/>
    </location>
</feature>
<proteinExistence type="predicted"/>